<reference evidence="1 2" key="1">
    <citation type="submission" date="2024-01" db="EMBL/GenBank/DDBJ databases">
        <authorList>
            <person name="Waweru B."/>
        </authorList>
    </citation>
    <scope>NUCLEOTIDE SEQUENCE [LARGE SCALE GENOMIC DNA]</scope>
</reference>
<dbReference type="AlphaFoldDB" id="A0AAV1RMM4"/>
<dbReference type="Proteomes" id="UP001314170">
    <property type="component" value="Unassembled WGS sequence"/>
</dbReference>
<sequence length="90" mass="9939">MSSGFAMLGRGEDEDDYVPADVRWTDDVSLIISDYAVRLEPFGSGLGGDFEDCCVFEVADRTTNLEVSDRIAKHIARRTMSGKKLSDLMS</sequence>
<evidence type="ECO:0000313" key="2">
    <source>
        <dbReference type="Proteomes" id="UP001314170"/>
    </source>
</evidence>
<comment type="caution">
    <text evidence="1">The sequence shown here is derived from an EMBL/GenBank/DDBJ whole genome shotgun (WGS) entry which is preliminary data.</text>
</comment>
<organism evidence="1 2">
    <name type="scientific">Dovyalis caffra</name>
    <dbReference type="NCBI Taxonomy" id="77055"/>
    <lineage>
        <taxon>Eukaryota</taxon>
        <taxon>Viridiplantae</taxon>
        <taxon>Streptophyta</taxon>
        <taxon>Embryophyta</taxon>
        <taxon>Tracheophyta</taxon>
        <taxon>Spermatophyta</taxon>
        <taxon>Magnoliopsida</taxon>
        <taxon>eudicotyledons</taxon>
        <taxon>Gunneridae</taxon>
        <taxon>Pentapetalae</taxon>
        <taxon>rosids</taxon>
        <taxon>fabids</taxon>
        <taxon>Malpighiales</taxon>
        <taxon>Salicaceae</taxon>
        <taxon>Flacourtieae</taxon>
        <taxon>Dovyalis</taxon>
    </lineage>
</organism>
<name>A0AAV1RMM4_9ROSI</name>
<evidence type="ECO:0000313" key="1">
    <source>
        <dbReference type="EMBL" id="CAK7336628.1"/>
    </source>
</evidence>
<protein>
    <submittedName>
        <fullName evidence="1">Uncharacterized protein</fullName>
    </submittedName>
</protein>
<accession>A0AAV1RMM4</accession>
<proteinExistence type="predicted"/>
<gene>
    <name evidence="1" type="ORF">DCAF_LOCUS11639</name>
</gene>
<dbReference type="EMBL" id="CAWUPB010001009">
    <property type="protein sequence ID" value="CAK7336628.1"/>
    <property type="molecule type" value="Genomic_DNA"/>
</dbReference>
<keyword evidence="2" id="KW-1185">Reference proteome</keyword>